<evidence type="ECO:0000256" key="1">
    <source>
        <dbReference type="ARBA" id="ARBA00007692"/>
    </source>
</evidence>
<dbReference type="Gene3D" id="1.25.70.10">
    <property type="entry name" value="Transcription termination factor 3, mitochondrial"/>
    <property type="match status" value="1"/>
</dbReference>
<dbReference type="SMART" id="SM00733">
    <property type="entry name" value="Mterf"/>
    <property type="match status" value="3"/>
</dbReference>
<sequence length="319" mass="36483">MTEQQVLSPVLQISCKPVFIIFRNNIPRFSPWLRHLSTAGRAAQELLDLGFSEEQAEKIQSLIPRKGDLQQRLSCVRELLLIGMNNEKMLKMLEASPEIFKLSSKEIRGRAETLRSLGLGEGSLQVSLSRCPSILSMSRTQVLAAVQRLKHRCKFSTQQVSKILHTTPETLTHDPKYLEEVFQYVYFRMGGKQKDMLASGLFLTSLNEVKVRHQFLERLGLFLPPDRKGQCPASNPKMKDIFKPSEKDFLEGVAQSSPEEFHTFRKIVQREELEAVEESEDDGENSSFSSDDEEDDTDQEEYDSDEDSNNDNPDQKRPK</sequence>
<organism evidence="4 5">
    <name type="scientific">Leptobrachium leishanense</name>
    <name type="common">Leishan spiny toad</name>
    <dbReference type="NCBI Taxonomy" id="445787"/>
    <lineage>
        <taxon>Eukaryota</taxon>
        <taxon>Metazoa</taxon>
        <taxon>Chordata</taxon>
        <taxon>Craniata</taxon>
        <taxon>Vertebrata</taxon>
        <taxon>Euteleostomi</taxon>
        <taxon>Amphibia</taxon>
        <taxon>Batrachia</taxon>
        <taxon>Anura</taxon>
        <taxon>Pelobatoidea</taxon>
        <taxon>Megophryidae</taxon>
        <taxon>Leptobrachium</taxon>
    </lineage>
</organism>
<evidence type="ECO:0000313" key="5">
    <source>
        <dbReference type="Proteomes" id="UP000694569"/>
    </source>
</evidence>
<dbReference type="PANTHER" id="PTHR13068">
    <property type="entry name" value="CGI-12 PROTEIN-RELATED"/>
    <property type="match status" value="1"/>
</dbReference>
<name>A0A8C5PV61_9ANUR</name>
<dbReference type="AlphaFoldDB" id="A0A8C5PV61"/>
<keyword evidence="5" id="KW-1185">Reference proteome</keyword>
<evidence type="ECO:0000256" key="2">
    <source>
        <dbReference type="ARBA" id="ARBA00022946"/>
    </source>
</evidence>
<comment type="similarity">
    <text evidence="1">Belongs to the mTERF family.</text>
</comment>
<dbReference type="InterPro" id="IPR038538">
    <property type="entry name" value="MTERF_sf"/>
</dbReference>
<dbReference type="Ensembl" id="ENSLLET00000029601.1">
    <property type="protein sequence ID" value="ENSLLEP00000028491.1"/>
    <property type="gene ID" value="ENSLLEG00000018071.1"/>
</dbReference>
<reference evidence="4" key="2">
    <citation type="submission" date="2025-09" db="UniProtKB">
        <authorList>
            <consortium name="Ensembl"/>
        </authorList>
    </citation>
    <scope>IDENTIFICATION</scope>
</reference>
<dbReference type="Pfam" id="PF02536">
    <property type="entry name" value="mTERF"/>
    <property type="match status" value="1"/>
</dbReference>
<dbReference type="GO" id="GO:0006390">
    <property type="term" value="P:mitochondrial transcription"/>
    <property type="evidence" value="ECO:0007669"/>
    <property type="project" value="TreeGrafter"/>
</dbReference>
<feature type="region of interest" description="Disordered" evidence="3">
    <location>
        <begin position="269"/>
        <end position="319"/>
    </location>
</feature>
<gene>
    <name evidence="4" type="primary">MTERF4</name>
</gene>
<feature type="compositionally biased region" description="Acidic residues" evidence="3">
    <location>
        <begin position="274"/>
        <end position="309"/>
    </location>
</feature>
<dbReference type="OrthoDB" id="9991972at2759"/>
<reference evidence="4" key="1">
    <citation type="submission" date="2025-08" db="UniProtKB">
        <authorList>
            <consortium name="Ensembl"/>
        </authorList>
    </citation>
    <scope>IDENTIFICATION</scope>
</reference>
<evidence type="ECO:0000313" key="4">
    <source>
        <dbReference type="Ensembl" id="ENSLLEP00000028491.1"/>
    </source>
</evidence>
<dbReference type="GO" id="GO:0061668">
    <property type="term" value="P:mitochondrial ribosome assembly"/>
    <property type="evidence" value="ECO:0007669"/>
    <property type="project" value="TreeGrafter"/>
</dbReference>
<dbReference type="PANTHER" id="PTHR13068:SF203">
    <property type="entry name" value="TRANSCRIPTION TERMINATION FACTOR 4, MITOCHONDRIAL"/>
    <property type="match status" value="1"/>
</dbReference>
<accession>A0A8C5PV61</accession>
<dbReference type="GO" id="GO:0005739">
    <property type="term" value="C:mitochondrion"/>
    <property type="evidence" value="ECO:0007669"/>
    <property type="project" value="TreeGrafter"/>
</dbReference>
<keyword evidence="2" id="KW-0809">Transit peptide</keyword>
<dbReference type="GeneTree" id="ENSGT00460000041648"/>
<dbReference type="Proteomes" id="UP000694569">
    <property type="component" value="Unplaced"/>
</dbReference>
<protein>
    <submittedName>
        <fullName evidence="4">Mitochondrial transcription termination factor 4</fullName>
    </submittedName>
</protein>
<proteinExistence type="inferred from homology"/>
<evidence type="ECO:0000256" key="3">
    <source>
        <dbReference type="SAM" id="MobiDB-lite"/>
    </source>
</evidence>
<dbReference type="GO" id="GO:0003676">
    <property type="term" value="F:nucleic acid binding"/>
    <property type="evidence" value="ECO:0007669"/>
    <property type="project" value="InterPro"/>
</dbReference>
<dbReference type="InterPro" id="IPR003690">
    <property type="entry name" value="MTERF"/>
</dbReference>